<keyword evidence="2" id="KW-1185">Reference proteome</keyword>
<name>A0A4C1T0A6_EUMVA</name>
<dbReference type="AlphaFoldDB" id="A0A4C1T0A6"/>
<dbReference type="Proteomes" id="UP000299102">
    <property type="component" value="Unassembled WGS sequence"/>
</dbReference>
<comment type="caution">
    <text evidence="1">The sequence shown here is derived from an EMBL/GenBank/DDBJ whole genome shotgun (WGS) entry which is preliminary data.</text>
</comment>
<evidence type="ECO:0000313" key="1">
    <source>
        <dbReference type="EMBL" id="GBP07564.1"/>
    </source>
</evidence>
<proteinExistence type="predicted"/>
<sequence>MINPLVPNDSTPPNPLLRGLASSLYSEHSRGVVYPASGPEDKQISSFKFTRQQHLELICSPAFPIFASIPMCDQGLQNHSTPSRCLKRKLAK</sequence>
<reference evidence="1 2" key="1">
    <citation type="journal article" date="2019" name="Commun. Biol.">
        <title>The bagworm genome reveals a unique fibroin gene that provides high tensile strength.</title>
        <authorList>
            <person name="Kono N."/>
            <person name="Nakamura H."/>
            <person name="Ohtoshi R."/>
            <person name="Tomita M."/>
            <person name="Numata K."/>
            <person name="Arakawa K."/>
        </authorList>
    </citation>
    <scope>NUCLEOTIDE SEQUENCE [LARGE SCALE GENOMIC DNA]</scope>
</reference>
<dbReference type="EMBL" id="BGZK01008232">
    <property type="protein sequence ID" value="GBP07564.1"/>
    <property type="molecule type" value="Genomic_DNA"/>
</dbReference>
<accession>A0A4C1T0A6</accession>
<evidence type="ECO:0000313" key="2">
    <source>
        <dbReference type="Proteomes" id="UP000299102"/>
    </source>
</evidence>
<organism evidence="1 2">
    <name type="scientific">Eumeta variegata</name>
    <name type="common">Bagworm moth</name>
    <name type="synonym">Eumeta japonica</name>
    <dbReference type="NCBI Taxonomy" id="151549"/>
    <lineage>
        <taxon>Eukaryota</taxon>
        <taxon>Metazoa</taxon>
        <taxon>Ecdysozoa</taxon>
        <taxon>Arthropoda</taxon>
        <taxon>Hexapoda</taxon>
        <taxon>Insecta</taxon>
        <taxon>Pterygota</taxon>
        <taxon>Neoptera</taxon>
        <taxon>Endopterygota</taxon>
        <taxon>Lepidoptera</taxon>
        <taxon>Glossata</taxon>
        <taxon>Ditrysia</taxon>
        <taxon>Tineoidea</taxon>
        <taxon>Psychidae</taxon>
        <taxon>Oiketicinae</taxon>
        <taxon>Eumeta</taxon>
    </lineage>
</organism>
<gene>
    <name evidence="1" type="ORF">EVAR_73230_1</name>
</gene>
<feature type="non-terminal residue" evidence="1">
    <location>
        <position position="92"/>
    </location>
</feature>
<protein>
    <submittedName>
        <fullName evidence="1">Uncharacterized protein</fullName>
    </submittedName>
</protein>